<gene>
    <name evidence="1" type="ORF">AFUS01_LOCUS1959</name>
</gene>
<dbReference type="Proteomes" id="UP000708208">
    <property type="component" value="Unassembled WGS sequence"/>
</dbReference>
<dbReference type="PANTHER" id="PTHR33053:SF24">
    <property type="entry name" value="TRANSPOSASE DOMAIN-CONTAINING PROTEIN"/>
    <property type="match status" value="1"/>
</dbReference>
<organism evidence="1 2">
    <name type="scientific">Allacma fusca</name>
    <dbReference type="NCBI Taxonomy" id="39272"/>
    <lineage>
        <taxon>Eukaryota</taxon>
        <taxon>Metazoa</taxon>
        <taxon>Ecdysozoa</taxon>
        <taxon>Arthropoda</taxon>
        <taxon>Hexapoda</taxon>
        <taxon>Collembola</taxon>
        <taxon>Symphypleona</taxon>
        <taxon>Sminthuridae</taxon>
        <taxon>Allacma</taxon>
    </lineage>
</organism>
<sequence>MPKVKYYSDRHQRRIVKAEAEILTLPVAQKVSVADPCTEYPVELNRNASNSSTIDLIDEQIPTTPENTFDSAYELQANDSTIPNCTDQDILTYQNNVTIWEEECQPITTSEDSDNQDDHFDIQNYLVQWSLKHKVTHSALNDLLTMLKKHECFTNIPKDSRSLLKTPRQTVVEPVPPGEYVHFGLKNALQTLLENVKDPPVEMKIQLGIDGIPVHRSTNTQMWPILVRSVDRTSSVETVGLYCGKSKPESASVYLSQLVEELKVLLDVGFSFKNCQLKVTLNAFICDAPARAFISGVKNHTGYRGCNAVRSIRSTSNATDSEIKKAVMSWLQHSTDRVKAHLKALSKRSATSRQ</sequence>
<proteinExistence type="predicted"/>
<dbReference type="AlphaFoldDB" id="A0A8J2J4H4"/>
<comment type="caution">
    <text evidence="1">The sequence shown here is derived from an EMBL/GenBank/DDBJ whole genome shotgun (WGS) entry which is preliminary data.</text>
</comment>
<reference evidence="1" key="1">
    <citation type="submission" date="2021-06" db="EMBL/GenBank/DDBJ databases">
        <authorList>
            <person name="Hodson N. C."/>
            <person name="Mongue J. A."/>
            <person name="Jaron S. K."/>
        </authorList>
    </citation>
    <scope>NUCLEOTIDE SEQUENCE</scope>
</reference>
<dbReference type="OrthoDB" id="10062362at2759"/>
<evidence type="ECO:0000313" key="2">
    <source>
        <dbReference type="Proteomes" id="UP000708208"/>
    </source>
</evidence>
<dbReference type="PANTHER" id="PTHR33053">
    <property type="entry name" value="PROTEIN, PUTATIVE-RELATED"/>
    <property type="match status" value="1"/>
</dbReference>
<protein>
    <recommendedName>
        <fullName evidence="3">DUF4806 domain-containing protein</fullName>
    </recommendedName>
</protein>
<accession>A0A8J2J4H4</accession>
<keyword evidence="2" id="KW-1185">Reference proteome</keyword>
<name>A0A8J2J4H4_9HEXA</name>
<dbReference type="EMBL" id="CAJVCH010010944">
    <property type="protein sequence ID" value="CAG7668768.1"/>
    <property type="molecule type" value="Genomic_DNA"/>
</dbReference>
<evidence type="ECO:0008006" key="3">
    <source>
        <dbReference type="Google" id="ProtNLM"/>
    </source>
</evidence>
<evidence type="ECO:0000313" key="1">
    <source>
        <dbReference type="EMBL" id="CAG7668768.1"/>
    </source>
</evidence>